<name>A0A066UP11_9VIBR</name>
<dbReference type="Proteomes" id="UP000027219">
    <property type="component" value="Unassembled WGS sequence"/>
</dbReference>
<protein>
    <submittedName>
        <fullName evidence="2">Membrane protein</fullName>
    </submittedName>
</protein>
<keyword evidence="3" id="KW-1185">Reference proteome</keyword>
<accession>A0A066UP11</accession>
<proteinExistence type="predicted"/>
<dbReference type="STRING" id="212667.VFDL14_01095"/>
<dbReference type="Pfam" id="PF17323">
    <property type="entry name" value="ToxS"/>
    <property type="match status" value="1"/>
</dbReference>
<dbReference type="AlphaFoldDB" id="A0A066UP11"/>
<comment type="caution">
    <text evidence="2">The sequence shown here is derived from an EMBL/GenBank/DDBJ whole genome shotgun (WGS) entry which is preliminary data.</text>
</comment>
<reference evidence="1 4" key="2">
    <citation type="submission" date="2019-09" db="EMBL/GenBank/DDBJ databases">
        <title>Vibrio Fortis S7-72.</title>
        <authorList>
            <person name="Das S.K."/>
        </authorList>
    </citation>
    <scope>NUCLEOTIDE SEQUENCE [LARGE SCALE GENOMIC DNA]</scope>
    <source>
        <strain evidence="1 4">S7-72</strain>
    </source>
</reference>
<sequence length="171" mass="19274">MKLKISLALLVASALFSGWLYWGSDAKVERLLTAHEWQSKMVTLITENKQEDTIGPLRKVELSSNAKYLPNGTYLRMSIVRLYGTETAPANVINISETGQWDINDNYLLVSPTEFKDVTSAQRQDFSQQQLDLITQVIKMDAEQSRRIDIVNPKALLLTSLNHGSTVLFSN</sequence>
<evidence type="ECO:0000313" key="2">
    <source>
        <dbReference type="EMBL" id="KDN27612.1"/>
    </source>
</evidence>
<evidence type="ECO:0000313" key="4">
    <source>
        <dbReference type="Proteomes" id="UP000326687"/>
    </source>
</evidence>
<dbReference type="EMBL" id="JFFR01000025">
    <property type="protein sequence ID" value="KDN27612.1"/>
    <property type="molecule type" value="Genomic_DNA"/>
</dbReference>
<dbReference type="EMBL" id="VXDD01000001">
    <property type="protein sequence ID" value="KAB0303053.1"/>
    <property type="molecule type" value="Genomic_DNA"/>
</dbReference>
<dbReference type="OrthoDB" id="5916028at2"/>
<gene>
    <name evidence="1" type="ORF">F2Z80_03355</name>
    <name evidence="2" type="ORF">VFDL14_01095</name>
</gene>
<evidence type="ECO:0000313" key="1">
    <source>
        <dbReference type="EMBL" id="KAB0303053.1"/>
    </source>
</evidence>
<organism evidence="2 3">
    <name type="scientific">Vibrio fortis</name>
    <dbReference type="NCBI Taxonomy" id="212667"/>
    <lineage>
        <taxon>Bacteria</taxon>
        <taxon>Pseudomonadati</taxon>
        <taxon>Pseudomonadota</taxon>
        <taxon>Gammaproteobacteria</taxon>
        <taxon>Vibrionales</taxon>
        <taxon>Vibrionaceae</taxon>
        <taxon>Vibrio</taxon>
    </lineage>
</organism>
<dbReference type="RefSeq" id="WP_032551835.1">
    <property type="nucleotide sequence ID" value="NZ_AP025487.1"/>
</dbReference>
<reference evidence="2 3" key="1">
    <citation type="submission" date="2014-02" db="EMBL/GenBank/DDBJ databases">
        <title>Vibrio fortis Dalian14 Genome Sequencing.</title>
        <authorList>
            <person name="Wang Y."/>
            <person name="Song L."/>
            <person name="Liu G."/>
            <person name="Ding J."/>
        </authorList>
    </citation>
    <scope>NUCLEOTIDE SEQUENCE [LARGE SCALE GENOMIC DNA]</scope>
    <source>
        <strain evidence="2 3">Dalian14</strain>
    </source>
</reference>
<dbReference type="Proteomes" id="UP000326687">
    <property type="component" value="Unassembled WGS sequence"/>
</dbReference>
<evidence type="ECO:0000313" key="3">
    <source>
        <dbReference type="Proteomes" id="UP000027219"/>
    </source>
</evidence>
<dbReference type="GO" id="GO:0016020">
    <property type="term" value="C:membrane"/>
    <property type="evidence" value="ECO:0007669"/>
    <property type="project" value="InterPro"/>
</dbReference>
<dbReference type="InterPro" id="IPR035288">
    <property type="entry name" value="ToxS"/>
</dbReference>